<gene>
    <name evidence="13" type="ORF">CLIB1423_03S04390</name>
</gene>
<keyword evidence="7" id="KW-0809">Transit peptide</keyword>
<evidence type="ECO:0000256" key="11">
    <source>
        <dbReference type="ARBA" id="ARBA00023128"/>
    </source>
</evidence>
<evidence type="ECO:0000256" key="7">
    <source>
        <dbReference type="ARBA" id="ARBA00022946"/>
    </source>
</evidence>
<evidence type="ECO:0000256" key="8">
    <source>
        <dbReference type="ARBA" id="ARBA00023002"/>
    </source>
</evidence>
<dbReference type="AlphaFoldDB" id="A0A9P0QMN3"/>
<comment type="catalytic activity">
    <reaction evidence="12">
        <text>4 Fe(2+) + O2 + 4 H(+) = 4 Fe(3+) + 2 H2O</text>
        <dbReference type="Rhea" id="RHEA:11148"/>
        <dbReference type="ChEBI" id="CHEBI:15377"/>
        <dbReference type="ChEBI" id="CHEBI:15378"/>
        <dbReference type="ChEBI" id="CHEBI:15379"/>
        <dbReference type="ChEBI" id="CHEBI:29033"/>
        <dbReference type="ChEBI" id="CHEBI:29034"/>
        <dbReference type="EC" id="1.16.3.1"/>
    </reaction>
</comment>
<keyword evidence="4" id="KW-0409">Iron storage</keyword>
<dbReference type="GO" id="GO:0006879">
    <property type="term" value="P:intracellular iron ion homeostasis"/>
    <property type="evidence" value="ECO:0007669"/>
    <property type="project" value="UniProtKB-KW"/>
</dbReference>
<dbReference type="PROSITE" id="PS01344">
    <property type="entry name" value="FRATAXIN_1"/>
    <property type="match status" value="1"/>
</dbReference>
<keyword evidence="11" id="KW-0496">Mitochondrion</keyword>
<dbReference type="PANTHER" id="PTHR16821:SF2">
    <property type="entry name" value="FRATAXIN, MITOCHONDRIAL"/>
    <property type="match status" value="1"/>
</dbReference>
<dbReference type="NCBIfam" id="TIGR03421">
    <property type="entry name" value="FeS_CyaY"/>
    <property type="match status" value="1"/>
</dbReference>
<dbReference type="InterPro" id="IPR020895">
    <property type="entry name" value="Frataxin_CS"/>
</dbReference>
<name>A0A9P0QMN3_9ASCO</name>
<dbReference type="GO" id="GO:0034986">
    <property type="term" value="F:iron chaperone activity"/>
    <property type="evidence" value="ECO:0007669"/>
    <property type="project" value="TreeGrafter"/>
</dbReference>
<accession>A0A9P0QMN3</accession>
<dbReference type="GO" id="GO:0006826">
    <property type="term" value="P:iron ion transport"/>
    <property type="evidence" value="ECO:0007669"/>
    <property type="project" value="UniProtKB-KW"/>
</dbReference>
<evidence type="ECO:0000256" key="4">
    <source>
        <dbReference type="ARBA" id="ARBA00022434"/>
    </source>
</evidence>
<dbReference type="GO" id="GO:0016226">
    <property type="term" value="P:iron-sulfur cluster assembly"/>
    <property type="evidence" value="ECO:0007669"/>
    <property type="project" value="InterPro"/>
</dbReference>
<keyword evidence="9" id="KW-0408">Iron</keyword>
<comment type="caution">
    <text evidence="13">The sequence shown here is derived from an EMBL/GenBank/DDBJ whole genome shotgun (WGS) entry which is preliminary data.</text>
</comment>
<dbReference type="InterPro" id="IPR017789">
    <property type="entry name" value="Frataxin"/>
</dbReference>
<dbReference type="GO" id="GO:0004322">
    <property type="term" value="F:ferroxidase activity"/>
    <property type="evidence" value="ECO:0007669"/>
    <property type="project" value="UniProtKB-EC"/>
</dbReference>
<dbReference type="GO" id="GO:0008198">
    <property type="term" value="F:ferrous iron binding"/>
    <property type="evidence" value="ECO:0007669"/>
    <property type="project" value="TreeGrafter"/>
</dbReference>
<dbReference type="NCBIfam" id="TIGR03422">
    <property type="entry name" value="mito_frataxin"/>
    <property type="match status" value="1"/>
</dbReference>
<evidence type="ECO:0000256" key="9">
    <source>
        <dbReference type="ARBA" id="ARBA00023004"/>
    </source>
</evidence>
<evidence type="ECO:0000256" key="6">
    <source>
        <dbReference type="ARBA" id="ARBA00022496"/>
    </source>
</evidence>
<evidence type="ECO:0000313" key="14">
    <source>
        <dbReference type="Proteomes" id="UP000837801"/>
    </source>
</evidence>
<dbReference type="PROSITE" id="PS50810">
    <property type="entry name" value="FRATAXIN_2"/>
    <property type="match status" value="1"/>
</dbReference>
<dbReference type="EC" id="1.16.3.1" evidence="3"/>
<dbReference type="PANTHER" id="PTHR16821">
    <property type="entry name" value="FRATAXIN"/>
    <property type="match status" value="1"/>
</dbReference>
<dbReference type="GO" id="GO:0051537">
    <property type="term" value="F:2 iron, 2 sulfur cluster binding"/>
    <property type="evidence" value="ECO:0007669"/>
    <property type="project" value="TreeGrafter"/>
</dbReference>
<sequence length="173" mass="19481">MMFRRISRNPVRTFSSPLLRCSKAVPLRSFQAAILSKPSKPQLRMYSLSTEGELIEDKIDVLTDHEYSSISNNYLETLGDELEALSEDHPQVDSELSQGVLKLDLPPLGSYVINKQPPNKQMWLSSPLSGPKRYDLIGGKWITLRDNSGLTGLLEDEISQALDIKFKFEGLDN</sequence>
<evidence type="ECO:0000313" key="13">
    <source>
        <dbReference type="EMBL" id="CAH2351353.1"/>
    </source>
</evidence>
<dbReference type="Pfam" id="PF01491">
    <property type="entry name" value="Frataxin_Cyay"/>
    <property type="match status" value="1"/>
</dbReference>
<dbReference type="OrthoDB" id="1897642at2759"/>
<dbReference type="GO" id="GO:0005739">
    <property type="term" value="C:mitochondrion"/>
    <property type="evidence" value="ECO:0007669"/>
    <property type="project" value="UniProtKB-SubCell"/>
</dbReference>
<comment type="similarity">
    <text evidence="2">Belongs to the frataxin family.</text>
</comment>
<dbReference type="EMBL" id="CAKXYY010000003">
    <property type="protein sequence ID" value="CAH2351353.1"/>
    <property type="molecule type" value="Genomic_DNA"/>
</dbReference>
<dbReference type="SUPFAM" id="SSF55387">
    <property type="entry name" value="Frataxin/Nqo15-like"/>
    <property type="match status" value="1"/>
</dbReference>
<dbReference type="Gene3D" id="3.30.920.10">
    <property type="entry name" value="Frataxin/CyaY"/>
    <property type="match status" value="1"/>
</dbReference>
<dbReference type="GO" id="GO:0008199">
    <property type="term" value="F:ferric iron binding"/>
    <property type="evidence" value="ECO:0007669"/>
    <property type="project" value="InterPro"/>
</dbReference>
<protein>
    <recommendedName>
        <fullName evidence="3">ferroxidase</fullName>
        <ecNumber evidence="3">1.16.3.1</ecNumber>
    </recommendedName>
</protein>
<dbReference type="InterPro" id="IPR036524">
    <property type="entry name" value="Frataxin/CyaY_sf"/>
</dbReference>
<reference evidence="13" key="1">
    <citation type="submission" date="2022-03" db="EMBL/GenBank/DDBJ databases">
        <authorList>
            <person name="Legras J.-L."/>
            <person name="Devillers H."/>
            <person name="Grondin C."/>
        </authorList>
    </citation>
    <scope>NUCLEOTIDE SEQUENCE</scope>
    <source>
        <strain evidence="13">CLIB 1423</strain>
    </source>
</reference>
<keyword evidence="6" id="KW-0410">Iron transport</keyword>
<keyword evidence="8" id="KW-0560">Oxidoreductase</keyword>
<evidence type="ECO:0000256" key="10">
    <source>
        <dbReference type="ARBA" id="ARBA00023065"/>
    </source>
</evidence>
<keyword evidence="14" id="KW-1185">Reference proteome</keyword>
<evidence type="ECO:0000256" key="12">
    <source>
        <dbReference type="ARBA" id="ARBA00047990"/>
    </source>
</evidence>
<evidence type="ECO:0000256" key="2">
    <source>
        <dbReference type="ARBA" id="ARBA00008183"/>
    </source>
</evidence>
<evidence type="ECO:0000256" key="1">
    <source>
        <dbReference type="ARBA" id="ARBA00004173"/>
    </source>
</evidence>
<evidence type="ECO:0000256" key="5">
    <source>
        <dbReference type="ARBA" id="ARBA00022448"/>
    </source>
</evidence>
<organism evidence="13 14">
    <name type="scientific">[Candida] railenensis</name>
    <dbReference type="NCBI Taxonomy" id="45579"/>
    <lineage>
        <taxon>Eukaryota</taxon>
        <taxon>Fungi</taxon>
        <taxon>Dikarya</taxon>
        <taxon>Ascomycota</taxon>
        <taxon>Saccharomycotina</taxon>
        <taxon>Pichiomycetes</taxon>
        <taxon>Debaryomycetaceae</taxon>
        <taxon>Kurtzmaniella</taxon>
    </lineage>
</organism>
<comment type="subcellular location">
    <subcellularLocation>
        <location evidence="1">Mitochondrion</location>
    </subcellularLocation>
</comment>
<dbReference type="InterPro" id="IPR002908">
    <property type="entry name" value="Frataxin/CyaY"/>
</dbReference>
<proteinExistence type="inferred from homology"/>
<dbReference type="Proteomes" id="UP000837801">
    <property type="component" value="Unassembled WGS sequence"/>
</dbReference>
<keyword evidence="10" id="KW-0406">Ion transport</keyword>
<evidence type="ECO:0000256" key="3">
    <source>
        <dbReference type="ARBA" id="ARBA00013107"/>
    </source>
</evidence>
<dbReference type="SMART" id="SM01219">
    <property type="entry name" value="Frataxin_Cyay"/>
    <property type="match status" value="1"/>
</dbReference>
<keyword evidence="5" id="KW-0813">Transport</keyword>